<dbReference type="SUPFAM" id="SSF52172">
    <property type="entry name" value="CheY-like"/>
    <property type="match status" value="1"/>
</dbReference>
<dbReference type="InterPro" id="IPR050595">
    <property type="entry name" value="Bact_response_regulator"/>
</dbReference>
<organism evidence="4 5">
    <name type="scientific">Benzoatithermus flavus</name>
    <dbReference type="NCBI Taxonomy" id="3108223"/>
    <lineage>
        <taxon>Bacteria</taxon>
        <taxon>Pseudomonadati</taxon>
        <taxon>Pseudomonadota</taxon>
        <taxon>Alphaproteobacteria</taxon>
        <taxon>Geminicoccales</taxon>
        <taxon>Geminicoccaceae</taxon>
        <taxon>Benzoatithermus</taxon>
    </lineage>
</organism>
<accession>A0ABU8XXB1</accession>
<sequence>MAAPSFHALIVEDDFLFAWRLEDLLRDLGFESFAIASTAAEAIAAAEERRPDLITADLRLSDDSGLHVVRTIHARIAPSIPVVFITASAEELAGMAELTVISKPINVAALQRACRSVFQNMPEARAGAVVPA</sequence>
<dbReference type="SMART" id="SM00448">
    <property type="entry name" value="REC"/>
    <property type="match status" value="1"/>
</dbReference>
<keyword evidence="5" id="KW-1185">Reference proteome</keyword>
<dbReference type="EMBL" id="JBBLZC010000029">
    <property type="protein sequence ID" value="MEK0085531.1"/>
    <property type="molecule type" value="Genomic_DNA"/>
</dbReference>
<keyword evidence="1 2" id="KW-0597">Phosphoprotein</keyword>
<name>A0ABU8XXB1_9PROT</name>
<dbReference type="RefSeq" id="WP_418161381.1">
    <property type="nucleotide sequence ID" value="NZ_JBBLZC010000029.1"/>
</dbReference>
<dbReference type="InterPro" id="IPR011006">
    <property type="entry name" value="CheY-like_superfamily"/>
</dbReference>
<evidence type="ECO:0000313" key="5">
    <source>
        <dbReference type="Proteomes" id="UP001375743"/>
    </source>
</evidence>
<dbReference type="PANTHER" id="PTHR44591">
    <property type="entry name" value="STRESS RESPONSE REGULATOR PROTEIN 1"/>
    <property type="match status" value="1"/>
</dbReference>
<dbReference type="Proteomes" id="UP001375743">
    <property type="component" value="Unassembled WGS sequence"/>
</dbReference>
<dbReference type="InterPro" id="IPR001789">
    <property type="entry name" value="Sig_transdc_resp-reg_receiver"/>
</dbReference>
<evidence type="ECO:0000313" key="4">
    <source>
        <dbReference type="EMBL" id="MEK0085531.1"/>
    </source>
</evidence>
<dbReference type="PROSITE" id="PS50110">
    <property type="entry name" value="RESPONSE_REGULATORY"/>
    <property type="match status" value="1"/>
</dbReference>
<feature type="domain" description="Response regulatory" evidence="3">
    <location>
        <begin position="7"/>
        <end position="118"/>
    </location>
</feature>
<reference evidence="4 5" key="1">
    <citation type="submission" date="2024-01" db="EMBL/GenBank/DDBJ databases">
        <title>Multi-omics insights into the function and evolution of sodium benzoate biodegradation pathways in Benzoatithermus flavus gen. nov., sp. nov. from hot spring.</title>
        <authorList>
            <person name="Hu C.-J."/>
            <person name="Li W.-J."/>
        </authorList>
    </citation>
    <scope>NUCLEOTIDE SEQUENCE [LARGE SCALE GENOMIC DNA]</scope>
    <source>
        <strain evidence="4 5">SYSU G07066</strain>
    </source>
</reference>
<gene>
    <name evidence="4" type="ORF">U1T56_20455</name>
</gene>
<comment type="caution">
    <text evidence="4">The sequence shown here is derived from an EMBL/GenBank/DDBJ whole genome shotgun (WGS) entry which is preliminary data.</text>
</comment>
<evidence type="ECO:0000256" key="1">
    <source>
        <dbReference type="ARBA" id="ARBA00022553"/>
    </source>
</evidence>
<feature type="modified residue" description="4-aspartylphosphate" evidence="2">
    <location>
        <position position="57"/>
    </location>
</feature>
<dbReference type="Gene3D" id="3.40.50.2300">
    <property type="match status" value="1"/>
</dbReference>
<proteinExistence type="predicted"/>
<dbReference type="PANTHER" id="PTHR44591:SF3">
    <property type="entry name" value="RESPONSE REGULATORY DOMAIN-CONTAINING PROTEIN"/>
    <property type="match status" value="1"/>
</dbReference>
<evidence type="ECO:0000259" key="3">
    <source>
        <dbReference type="PROSITE" id="PS50110"/>
    </source>
</evidence>
<evidence type="ECO:0000256" key="2">
    <source>
        <dbReference type="PROSITE-ProRule" id="PRU00169"/>
    </source>
</evidence>
<protein>
    <submittedName>
        <fullName evidence="4">Response regulator</fullName>
    </submittedName>
</protein>
<dbReference type="Pfam" id="PF00072">
    <property type="entry name" value="Response_reg"/>
    <property type="match status" value="1"/>
</dbReference>